<evidence type="ECO:0000256" key="1">
    <source>
        <dbReference type="SAM" id="MobiDB-lite"/>
    </source>
</evidence>
<protein>
    <submittedName>
        <fullName evidence="2">DNA binding protein</fullName>
    </submittedName>
</protein>
<feature type="region of interest" description="Disordered" evidence="1">
    <location>
        <begin position="227"/>
        <end position="252"/>
    </location>
</feature>
<organism evidence="2">
    <name type="scientific">Myoviridae sp. ctqfO1</name>
    <dbReference type="NCBI Taxonomy" id="2827710"/>
    <lineage>
        <taxon>Viruses</taxon>
        <taxon>Duplodnaviria</taxon>
        <taxon>Heunggongvirae</taxon>
        <taxon>Uroviricota</taxon>
        <taxon>Caudoviricetes</taxon>
    </lineage>
</organism>
<reference evidence="2" key="1">
    <citation type="journal article" date="2021" name="Proc. Natl. Acad. Sci. U.S.A.">
        <title>A Catalog of Tens of Thousands of Viruses from Human Metagenomes Reveals Hidden Associations with Chronic Diseases.</title>
        <authorList>
            <person name="Tisza M.J."/>
            <person name="Buck C.B."/>
        </authorList>
    </citation>
    <scope>NUCLEOTIDE SEQUENCE</scope>
    <source>
        <strain evidence="2">CtqfO1</strain>
    </source>
</reference>
<dbReference type="EMBL" id="BK032734">
    <property type="protein sequence ID" value="DAF57514.1"/>
    <property type="molecule type" value="Genomic_DNA"/>
</dbReference>
<name>A0A8S5T409_9CAUD</name>
<evidence type="ECO:0000313" key="2">
    <source>
        <dbReference type="EMBL" id="DAF57514.1"/>
    </source>
</evidence>
<accession>A0A8S5T409</accession>
<proteinExistence type="predicted"/>
<sequence length="252" mass="29115">MARISFEEMNARLDKRTKNDNTHAENTTRKFLNKVQLKENKAHTIVRMLVDKPEDIEIYSTHTVRMTRKNGKTYPVEVSCLGDGCPLCEAAKKFASDPFPQMVTRVNDSFYAPVISLYNYKGEREDNYELFSRSTNYYRTNLMGFMTRYGIDNYIEIERVNGATPAQTQWNLFEARKDFEGNALDTSESVASLRAKFNVQNDDIFGRADSYIKNWTAEQMNQYLETGEYPSGKKETPQEVVTPRARSVNHGF</sequence>